<dbReference type="PANTHER" id="PTHR43377">
    <property type="entry name" value="BILIVERDIN REDUCTASE A"/>
    <property type="match status" value="1"/>
</dbReference>
<dbReference type="InterPro" id="IPR055170">
    <property type="entry name" value="GFO_IDH_MocA-like_dom"/>
</dbReference>
<dbReference type="PANTHER" id="PTHR43377:SF1">
    <property type="entry name" value="BILIVERDIN REDUCTASE A"/>
    <property type="match status" value="1"/>
</dbReference>
<evidence type="ECO:0000259" key="2">
    <source>
        <dbReference type="Pfam" id="PF22725"/>
    </source>
</evidence>
<dbReference type="EMBL" id="JACCCW010000001">
    <property type="protein sequence ID" value="NYF78747.1"/>
    <property type="molecule type" value="Genomic_DNA"/>
</dbReference>
<feature type="domain" description="Gfo/Idh/MocA-like oxidoreductase N-terminal" evidence="1">
    <location>
        <begin position="7"/>
        <end position="130"/>
    </location>
</feature>
<name>A0A7Y9TJY1_9BACT</name>
<dbReference type="Pfam" id="PF01408">
    <property type="entry name" value="GFO_IDH_MocA"/>
    <property type="match status" value="1"/>
</dbReference>
<dbReference type="Pfam" id="PF22725">
    <property type="entry name" value="GFO_IDH_MocA_C3"/>
    <property type="match status" value="1"/>
</dbReference>
<dbReference type="AlphaFoldDB" id="A0A7Y9TJY1"/>
<dbReference type="Gene3D" id="3.30.360.10">
    <property type="entry name" value="Dihydrodipicolinate Reductase, domain 2"/>
    <property type="match status" value="1"/>
</dbReference>
<dbReference type="SUPFAM" id="SSF55347">
    <property type="entry name" value="Glyceraldehyde-3-phosphate dehydrogenase-like, C-terminal domain"/>
    <property type="match status" value="1"/>
</dbReference>
<dbReference type="InterPro" id="IPR000683">
    <property type="entry name" value="Gfo/Idh/MocA-like_OxRdtase_N"/>
</dbReference>
<dbReference type="GO" id="GO:0000166">
    <property type="term" value="F:nucleotide binding"/>
    <property type="evidence" value="ECO:0007669"/>
    <property type="project" value="InterPro"/>
</dbReference>
<keyword evidence="4" id="KW-1185">Reference proteome</keyword>
<dbReference type="Proteomes" id="UP000589520">
    <property type="component" value="Unassembled WGS sequence"/>
</dbReference>
<evidence type="ECO:0000313" key="3">
    <source>
        <dbReference type="EMBL" id="NYF78747.1"/>
    </source>
</evidence>
<reference evidence="3 4" key="1">
    <citation type="submission" date="2020-07" db="EMBL/GenBank/DDBJ databases">
        <title>Genomic Encyclopedia of Type Strains, Phase IV (KMG-V): Genome sequencing to study the core and pangenomes of soil and plant-associated prokaryotes.</title>
        <authorList>
            <person name="Whitman W."/>
        </authorList>
    </citation>
    <scope>NUCLEOTIDE SEQUENCE [LARGE SCALE GENOMIC DNA]</scope>
    <source>
        <strain evidence="3 4">X4EP2</strain>
    </source>
</reference>
<dbReference type="SUPFAM" id="SSF51735">
    <property type="entry name" value="NAD(P)-binding Rossmann-fold domains"/>
    <property type="match status" value="1"/>
</dbReference>
<protein>
    <submittedName>
        <fullName evidence="3">Putative dehydrogenase</fullName>
    </submittedName>
</protein>
<feature type="domain" description="GFO/IDH/MocA-like oxidoreductase" evidence="2">
    <location>
        <begin position="141"/>
        <end position="229"/>
    </location>
</feature>
<dbReference type="InterPro" id="IPR051450">
    <property type="entry name" value="Gfo/Idh/MocA_Oxidoreductases"/>
</dbReference>
<comment type="caution">
    <text evidence="3">The sequence shown here is derived from an EMBL/GenBank/DDBJ whole genome shotgun (WGS) entry which is preliminary data.</text>
</comment>
<gene>
    <name evidence="3" type="ORF">HDF17_001034</name>
</gene>
<accession>A0A7Y9TJY1</accession>
<evidence type="ECO:0000259" key="1">
    <source>
        <dbReference type="Pfam" id="PF01408"/>
    </source>
</evidence>
<proteinExistence type="predicted"/>
<dbReference type="RefSeq" id="WP_179488439.1">
    <property type="nucleotide sequence ID" value="NZ_JACCCW010000001.1"/>
</dbReference>
<organism evidence="3 4">
    <name type="scientific">Granulicella arctica</name>
    <dbReference type="NCBI Taxonomy" id="940613"/>
    <lineage>
        <taxon>Bacteria</taxon>
        <taxon>Pseudomonadati</taxon>
        <taxon>Acidobacteriota</taxon>
        <taxon>Terriglobia</taxon>
        <taxon>Terriglobales</taxon>
        <taxon>Acidobacteriaceae</taxon>
        <taxon>Granulicella</taxon>
    </lineage>
</organism>
<dbReference type="Gene3D" id="3.40.50.720">
    <property type="entry name" value="NAD(P)-binding Rossmann-like Domain"/>
    <property type="match status" value="1"/>
</dbReference>
<evidence type="ECO:0000313" key="4">
    <source>
        <dbReference type="Proteomes" id="UP000589520"/>
    </source>
</evidence>
<sequence>MADGTALRVAVVGAGAFGRNHLRVYRQLQEAGEPVELVAVVDRDEAVVAAASAQYGIPGFSSVDELICANIGLDAASVCVPTVHHRAAAEPLLAAGVDVLIEKPLAANLADADAILALAREHGRIVQAGHLERFNPAVTAVRGLLHRPMFFESHRLSIFTPRSLDVDVVLDLMIHDLDIVLSLVDSPVREVRAVGLPVLSRKVDIANVRVEFENGCVANFTASRVSTERVRKLRFFQPHQYLSLDFARQDLLMIDVTAAAGMTAEQLAALEQMAKQHPTEGLSLRKVPVVEGEPLRLEIASFLHAVRTRTRPVVSGEDGRAALALALEINEAIAVHTARTGL</sequence>
<dbReference type="InterPro" id="IPR036291">
    <property type="entry name" value="NAD(P)-bd_dom_sf"/>
</dbReference>